<protein>
    <recommendedName>
        <fullName evidence="5">Putative pre-16S rRNA nuclease</fullName>
        <ecNumber evidence="5">3.1.-.-</ecNumber>
    </recommendedName>
</protein>
<comment type="caution">
    <text evidence="7">The sequence shown here is derived from an EMBL/GenBank/DDBJ whole genome shotgun (WGS) entry which is preliminary data.</text>
</comment>
<feature type="domain" description="YqgF/RNase H-like" evidence="6">
    <location>
        <begin position="2"/>
        <end position="102"/>
    </location>
</feature>
<dbReference type="Gene3D" id="3.30.420.140">
    <property type="entry name" value="YqgF/RNase H-like domain"/>
    <property type="match status" value="1"/>
</dbReference>
<evidence type="ECO:0000313" key="7">
    <source>
        <dbReference type="EMBL" id="EDY16873.1"/>
    </source>
</evidence>
<dbReference type="PANTHER" id="PTHR33317">
    <property type="entry name" value="POLYNUCLEOTIDYL TRANSFERASE, RIBONUCLEASE H-LIKE SUPERFAMILY PROTEIN"/>
    <property type="match status" value="1"/>
</dbReference>
<dbReference type="GO" id="GO:0016788">
    <property type="term" value="F:hydrolase activity, acting on ester bonds"/>
    <property type="evidence" value="ECO:0007669"/>
    <property type="project" value="UniProtKB-UniRule"/>
</dbReference>
<comment type="similarity">
    <text evidence="5">Belongs to the YqgF HJR family.</text>
</comment>
<dbReference type="Proteomes" id="UP000005824">
    <property type="component" value="Unassembled WGS sequence"/>
</dbReference>
<evidence type="ECO:0000256" key="1">
    <source>
        <dbReference type="ARBA" id="ARBA00022490"/>
    </source>
</evidence>
<evidence type="ECO:0000256" key="5">
    <source>
        <dbReference type="HAMAP-Rule" id="MF_00651"/>
    </source>
</evidence>
<dbReference type="FunCoup" id="B4D9U2">
    <property type="interactions" value="347"/>
</dbReference>
<accession>B4D9U2</accession>
<keyword evidence="4 5" id="KW-0378">Hydrolase</keyword>
<dbReference type="SUPFAM" id="SSF53098">
    <property type="entry name" value="Ribonuclease H-like"/>
    <property type="match status" value="1"/>
</dbReference>
<keyword evidence="2 5" id="KW-0690">Ribosome biogenesis</keyword>
<proteinExistence type="inferred from homology"/>
<dbReference type="GO" id="GO:0000967">
    <property type="term" value="P:rRNA 5'-end processing"/>
    <property type="evidence" value="ECO:0007669"/>
    <property type="project" value="UniProtKB-UniRule"/>
</dbReference>
<keyword evidence="1 5" id="KW-0963">Cytoplasm</keyword>
<dbReference type="EMBL" id="ABVL01000027">
    <property type="protein sequence ID" value="EDY16873.1"/>
    <property type="molecule type" value="Genomic_DNA"/>
</dbReference>
<dbReference type="InParanoid" id="B4D9U2"/>
<dbReference type="SMART" id="SM00732">
    <property type="entry name" value="YqgFc"/>
    <property type="match status" value="1"/>
</dbReference>
<dbReference type="Pfam" id="PF03652">
    <property type="entry name" value="RuvX"/>
    <property type="match status" value="1"/>
</dbReference>
<dbReference type="GO" id="GO:0004518">
    <property type="term" value="F:nuclease activity"/>
    <property type="evidence" value="ECO:0007669"/>
    <property type="project" value="UniProtKB-KW"/>
</dbReference>
<reference evidence="7 8" key="1">
    <citation type="journal article" date="2011" name="J. Bacteriol.">
        <title>Genome sequence of Chthoniobacter flavus Ellin428, an aerobic heterotrophic soil bacterium.</title>
        <authorList>
            <person name="Kant R."/>
            <person name="van Passel M.W."/>
            <person name="Palva A."/>
            <person name="Lucas S."/>
            <person name="Lapidus A."/>
            <person name="Glavina Del Rio T."/>
            <person name="Dalin E."/>
            <person name="Tice H."/>
            <person name="Bruce D."/>
            <person name="Goodwin L."/>
            <person name="Pitluck S."/>
            <person name="Larimer F.W."/>
            <person name="Land M.L."/>
            <person name="Hauser L."/>
            <person name="Sangwan P."/>
            <person name="de Vos W.M."/>
            <person name="Janssen P.H."/>
            <person name="Smidt H."/>
        </authorList>
    </citation>
    <scope>NUCLEOTIDE SEQUENCE [LARGE SCALE GENOMIC DNA]</scope>
    <source>
        <strain evidence="7 8">Ellin428</strain>
    </source>
</reference>
<dbReference type="InterPro" id="IPR012337">
    <property type="entry name" value="RNaseH-like_sf"/>
</dbReference>
<dbReference type="EC" id="3.1.-.-" evidence="5"/>
<comment type="function">
    <text evidence="5">Could be a nuclease involved in processing of the 5'-end of pre-16S rRNA.</text>
</comment>
<evidence type="ECO:0000256" key="2">
    <source>
        <dbReference type="ARBA" id="ARBA00022517"/>
    </source>
</evidence>
<evidence type="ECO:0000256" key="3">
    <source>
        <dbReference type="ARBA" id="ARBA00022722"/>
    </source>
</evidence>
<dbReference type="InterPro" id="IPR005227">
    <property type="entry name" value="YqgF"/>
</dbReference>
<dbReference type="PANTHER" id="PTHR33317:SF4">
    <property type="entry name" value="POLYNUCLEOTIDYL TRANSFERASE, RIBONUCLEASE H-LIKE SUPERFAMILY PROTEIN"/>
    <property type="match status" value="1"/>
</dbReference>
<dbReference type="InterPro" id="IPR037027">
    <property type="entry name" value="YqgF/RNaseH-like_dom_sf"/>
</dbReference>
<evidence type="ECO:0000256" key="4">
    <source>
        <dbReference type="ARBA" id="ARBA00022801"/>
    </source>
</evidence>
<organism evidence="7 8">
    <name type="scientific">Chthoniobacter flavus Ellin428</name>
    <dbReference type="NCBI Taxonomy" id="497964"/>
    <lineage>
        <taxon>Bacteria</taxon>
        <taxon>Pseudomonadati</taxon>
        <taxon>Verrucomicrobiota</taxon>
        <taxon>Spartobacteria</taxon>
        <taxon>Chthoniobacterales</taxon>
        <taxon>Chthoniobacteraceae</taxon>
        <taxon>Chthoniobacter</taxon>
    </lineage>
</organism>
<name>B4D9U2_9BACT</name>
<dbReference type="CDD" id="cd16964">
    <property type="entry name" value="YqgF"/>
    <property type="match status" value="1"/>
</dbReference>
<evidence type="ECO:0000313" key="8">
    <source>
        <dbReference type="Proteomes" id="UP000005824"/>
    </source>
</evidence>
<keyword evidence="8" id="KW-1185">Reference proteome</keyword>
<dbReference type="AlphaFoldDB" id="B4D9U2"/>
<dbReference type="NCBIfam" id="TIGR00250">
    <property type="entry name" value="RNAse_H_YqgF"/>
    <property type="match status" value="1"/>
</dbReference>
<keyword evidence="3 5" id="KW-0540">Nuclease</keyword>
<comment type="subcellular location">
    <subcellularLocation>
        <location evidence="5">Cytoplasm</location>
    </subcellularLocation>
</comment>
<dbReference type="eggNOG" id="COG0816">
    <property type="taxonomic scope" value="Bacteria"/>
</dbReference>
<sequence>MKRALGIDHGDARIGVAVSDDLGMLAHPLETIHVKEVADPVARIATLVTSKDVGHIILGLPRNMDGSYGPAAEKVRAFAEKLRAACGCEVKLWDERLTSVAAQRSLHEAGRKVKDSREVIDQVAAQLILQGWLDSQALLG</sequence>
<evidence type="ECO:0000259" key="6">
    <source>
        <dbReference type="SMART" id="SM00732"/>
    </source>
</evidence>
<gene>
    <name evidence="7" type="ORF">CfE428DRAFT_5682</name>
</gene>
<dbReference type="GO" id="GO:0005829">
    <property type="term" value="C:cytosol"/>
    <property type="evidence" value="ECO:0007669"/>
    <property type="project" value="TreeGrafter"/>
</dbReference>
<dbReference type="HAMAP" id="MF_00651">
    <property type="entry name" value="Nuclease_YqgF"/>
    <property type="match status" value="1"/>
</dbReference>
<dbReference type="STRING" id="497964.CfE428DRAFT_5682"/>
<dbReference type="InterPro" id="IPR006641">
    <property type="entry name" value="YqgF/RNaseH-like_dom"/>
</dbReference>
<dbReference type="RefSeq" id="WP_006983003.1">
    <property type="nucleotide sequence ID" value="NZ_ABVL01000027.1"/>
</dbReference>